<evidence type="ECO:0000256" key="4">
    <source>
        <dbReference type="SAM" id="SignalP"/>
    </source>
</evidence>
<dbReference type="RefSeq" id="WP_263414915.1">
    <property type="nucleotide sequence ID" value="NZ_BAABBH010000001.1"/>
</dbReference>
<reference evidence="5 6" key="1">
    <citation type="submission" date="2024-12" db="EMBL/GenBank/DDBJ databases">
        <authorList>
            <person name="Lee Y."/>
        </authorList>
    </citation>
    <scope>NUCLEOTIDE SEQUENCE [LARGE SCALE GENOMIC DNA]</scope>
    <source>
        <strain evidence="5 6">03SUJ4</strain>
    </source>
</reference>
<evidence type="ECO:0000256" key="2">
    <source>
        <dbReference type="ARBA" id="ARBA00022729"/>
    </source>
</evidence>
<keyword evidence="2 4" id="KW-0732">Signal</keyword>
<dbReference type="EMBL" id="JBJYXY010000001">
    <property type="protein sequence ID" value="MFN2976905.1"/>
    <property type="molecule type" value="Genomic_DNA"/>
</dbReference>
<dbReference type="Proteomes" id="UP001634747">
    <property type="component" value="Unassembled WGS sequence"/>
</dbReference>
<dbReference type="Gene3D" id="3.30.910.20">
    <property type="entry name" value="Skp domain"/>
    <property type="match status" value="1"/>
</dbReference>
<sequence>MNRIATVATFAVALASVGSSPALFAQASPTPAAAAPAAAPKPEAIPAKIALISFEQAVFATNEGQKAINDLATKYQPQKTKIDAEAKEVDSLKQQLQSQPNLSDAEKANRVRTIDTKEKQLQRDGEDASAAYQQELQEIYGRIAQKVNGTLQTYASQNGFTLTLDVSGQQSNILQADTRTDITRAVIDAYNASSGVPAQPAASAPAGPAPRTAAPRTAPRTTTPRQ</sequence>
<dbReference type="Pfam" id="PF03938">
    <property type="entry name" value="OmpH"/>
    <property type="match status" value="1"/>
</dbReference>
<dbReference type="PANTHER" id="PTHR35089">
    <property type="entry name" value="CHAPERONE PROTEIN SKP"/>
    <property type="match status" value="1"/>
</dbReference>
<dbReference type="SMART" id="SM00935">
    <property type="entry name" value="OmpH"/>
    <property type="match status" value="1"/>
</dbReference>
<proteinExistence type="inferred from homology"/>
<evidence type="ECO:0000313" key="6">
    <source>
        <dbReference type="Proteomes" id="UP001634747"/>
    </source>
</evidence>
<accession>A0ABW9KQC8</accession>
<feature type="compositionally biased region" description="Low complexity" evidence="3">
    <location>
        <begin position="197"/>
        <end position="226"/>
    </location>
</feature>
<gene>
    <name evidence="5" type="ORF">ACK2TP_14130</name>
</gene>
<comment type="caution">
    <text evidence="5">The sequence shown here is derived from an EMBL/GenBank/DDBJ whole genome shotgun (WGS) entry which is preliminary data.</text>
</comment>
<dbReference type="InterPro" id="IPR024930">
    <property type="entry name" value="Skp_dom_sf"/>
</dbReference>
<organism evidence="5 6">
    <name type="scientific">Terriglobus aquaticus</name>
    <dbReference type="NCBI Taxonomy" id="940139"/>
    <lineage>
        <taxon>Bacteria</taxon>
        <taxon>Pseudomonadati</taxon>
        <taxon>Acidobacteriota</taxon>
        <taxon>Terriglobia</taxon>
        <taxon>Terriglobales</taxon>
        <taxon>Acidobacteriaceae</taxon>
        <taxon>Terriglobus</taxon>
    </lineage>
</organism>
<name>A0ABW9KQC8_9BACT</name>
<keyword evidence="6" id="KW-1185">Reference proteome</keyword>
<comment type="similarity">
    <text evidence="1">Belongs to the Skp family.</text>
</comment>
<feature type="chain" id="PRO_5046128096" evidence="4">
    <location>
        <begin position="26"/>
        <end position="226"/>
    </location>
</feature>
<dbReference type="SUPFAM" id="SSF111384">
    <property type="entry name" value="OmpH-like"/>
    <property type="match status" value="1"/>
</dbReference>
<evidence type="ECO:0000256" key="1">
    <source>
        <dbReference type="ARBA" id="ARBA00009091"/>
    </source>
</evidence>
<dbReference type="InterPro" id="IPR005632">
    <property type="entry name" value="Chaperone_Skp"/>
</dbReference>
<evidence type="ECO:0000313" key="5">
    <source>
        <dbReference type="EMBL" id="MFN2976905.1"/>
    </source>
</evidence>
<feature type="signal peptide" evidence="4">
    <location>
        <begin position="1"/>
        <end position="25"/>
    </location>
</feature>
<feature type="region of interest" description="Disordered" evidence="3">
    <location>
        <begin position="193"/>
        <end position="226"/>
    </location>
</feature>
<protein>
    <submittedName>
        <fullName evidence="5">OmpH family outer membrane protein</fullName>
    </submittedName>
</protein>
<dbReference type="PANTHER" id="PTHR35089:SF1">
    <property type="entry name" value="CHAPERONE PROTEIN SKP"/>
    <property type="match status" value="1"/>
</dbReference>
<evidence type="ECO:0000256" key="3">
    <source>
        <dbReference type="SAM" id="MobiDB-lite"/>
    </source>
</evidence>